<dbReference type="SUPFAM" id="SSF48452">
    <property type="entry name" value="TPR-like"/>
    <property type="match status" value="1"/>
</dbReference>
<feature type="region of interest" description="Disordered" evidence="1">
    <location>
        <begin position="195"/>
        <end position="221"/>
    </location>
</feature>
<accession>A0A8H8CPQ7</accession>
<dbReference type="PANTHER" id="PTHR33840:SF2">
    <property type="entry name" value="TLE1 PHOSPHOLIPASE DOMAIN-CONTAINING PROTEIN"/>
    <property type="match status" value="1"/>
</dbReference>
<gene>
    <name evidence="3" type="ORF">JR316_002751</name>
</gene>
<protein>
    <recommendedName>
        <fullName evidence="2">T6SS Phospholipase effector Tle1-like catalytic domain-containing protein</fullName>
    </recommendedName>
</protein>
<organism evidence="3">
    <name type="scientific">Psilocybe cubensis</name>
    <name type="common">Psychedelic mushroom</name>
    <name type="synonym">Stropharia cubensis</name>
    <dbReference type="NCBI Taxonomy" id="181762"/>
    <lineage>
        <taxon>Eukaryota</taxon>
        <taxon>Fungi</taxon>
        <taxon>Dikarya</taxon>
        <taxon>Basidiomycota</taxon>
        <taxon>Agaricomycotina</taxon>
        <taxon>Agaricomycetes</taxon>
        <taxon>Agaricomycetidae</taxon>
        <taxon>Agaricales</taxon>
        <taxon>Agaricineae</taxon>
        <taxon>Strophariaceae</taxon>
        <taxon>Psilocybe</taxon>
    </lineage>
</organism>
<evidence type="ECO:0000313" key="3">
    <source>
        <dbReference type="EMBL" id="KAG5173241.1"/>
    </source>
</evidence>
<proteinExistence type="predicted"/>
<dbReference type="InterPro" id="IPR018712">
    <property type="entry name" value="Tle1-like_cat"/>
</dbReference>
<comment type="caution">
    <text evidence="3">The sequence shown here is derived from an EMBL/GenBank/DDBJ whole genome shotgun (WGS) entry which is preliminary data.</text>
</comment>
<name>A0A8H8CPQ7_PSICU</name>
<feature type="region of interest" description="Disordered" evidence="1">
    <location>
        <begin position="1"/>
        <end position="30"/>
    </location>
</feature>
<dbReference type="InterPro" id="IPR011990">
    <property type="entry name" value="TPR-like_helical_dom_sf"/>
</dbReference>
<reference evidence="3" key="1">
    <citation type="submission" date="2021-02" db="EMBL/GenBank/DDBJ databases">
        <title>Psilocybe cubensis genome.</title>
        <authorList>
            <person name="Mckernan K.J."/>
            <person name="Crawford S."/>
            <person name="Trippe A."/>
            <person name="Kane L.T."/>
            <person name="Mclaughlin S."/>
        </authorList>
    </citation>
    <scope>NUCLEOTIDE SEQUENCE [LARGE SCALE GENOMIC DNA]</scope>
    <source>
        <strain evidence="3">MGC-MH-2018</strain>
    </source>
</reference>
<feature type="region of interest" description="Disordered" evidence="1">
    <location>
        <begin position="1182"/>
        <end position="1204"/>
    </location>
</feature>
<feature type="compositionally biased region" description="Polar residues" evidence="1">
    <location>
        <begin position="7"/>
        <end position="25"/>
    </location>
</feature>
<feature type="compositionally biased region" description="Basic and acidic residues" evidence="1">
    <location>
        <begin position="205"/>
        <end position="221"/>
    </location>
</feature>
<feature type="domain" description="T6SS Phospholipase effector Tle1-like catalytic" evidence="2">
    <location>
        <begin position="54"/>
        <end position="359"/>
    </location>
</feature>
<dbReference type="PANTHER" id="PTHR33840">
    <property type="match status" value="1"/>
</dbReference>
<sequence>MADTEKGTQSTIGSGPTSPSITIDNSASSENESHLESHHIPCFCVPLSNQRFGRNLVVTIDGTANQFGLKNTNIVELYSRLVKDEGQLTYYNSGIGTYVPDSASWASFSQFISHQWDKAFASNFKTRVLKAYAWLSENYKQGDRIFLFGFSRGAYQVRVIAGMIEKVGLLHKGNTEQIPFAYDLYIATLKRKMPGAPTTSISTERPYEKSAAKGRPKETPEHLCRQFKKSLSNDKVVVHFVGSWDTVSSVGALRSECLPETTTGMEHVCAFRHALALDELRVKFLPEYANGGAGPPDRDSEPVQNEAKETVVQHAERSTMTKRGNIKEVWFAGSHSDVGGGNDDNPENDQFGPSLRWMTYEAILWGLRMKPFHKEWVPPKSRSSMTLVWTILEGLPISHLSYRDASSVTRRPHLKSPRLIQPGQLIHASVFELMHQEPGYRPKAQFSDKTKWDSALSTYLESTRDTKTLKANNIENDPYIQPSKILDTIAKRRHKVKTADYDQLLKLSFTDIGLMSIQETYNAEHILARALADESKEEPVSEATFRRIATIAKIMDRCFDIIPAEFLENYSEPPASAWEILNQLYPEHSSSRSKFLHRFANRDARLKQVEEEVDTYSRALQGKPQPARHVRLEYIKKLVVGLLDSLVLANQQPTKLSEHLHTCLPTYKQALRFLELSYSDRSALIKTLAKEIDSNFACGGEGFLDERIALFKSSFELIPTDSANQEDHLQDLLPALYQRFEETSQHEDIDEILSYNSEIQGLLSAWQPHPVASNLAATLASSCMVRFKLTSEFHYIDEALSHLQGSILNCPASDPNRADLYVIQGDWCHLRFKETGQVSYLDQADQSYHRAISIRRVYEQKDSYPKTKEAAILCDRFKLTRQRSFLDNAINFHRSSLPLISTRPHELASASFDFADALLTLFVETGEFCHLNEAIEHYESALIFNKKPRFSRAKCLNGLGVALRKRFEINRQYVDLARAIELHEEALTLCPEPYIERDNCFSGLASAFATRYSSSNQRSDYNKAVEQYHNALLLLPPSHPSRTVSLVGLATILQKPYETTNQRNVLQQATTLFRDALLLLPSHHVERADALFGLAAVLRSQFDLCFQESLQNNPRNSTKRHDTIDDSPPSYTEQLMNSFSFQVALQHYRAPLTHRGHVFNTVGLASSFQSLKLKTAPLSKATTLESSHSIDTPTSSTPLALDNPSPTGTINGADANYQSITADASFAFLDEAIKLLKETLPLRPFPHPARVESLSLLVDILERRSGNTDQAELLAYRHELANLRKSGESSGL</sequence>
<dbReference type="EMBL" id="JAFIQS010000002">
    <property type="protein sequence ID" value="KAG5173241.1"/>
    <property type="molecule type" value="Genomic_DNA"/>
</dbReference>
<evidence type="ECO:0000256" key="1">
    <source>
        <dbReference type="SAM" id="MobiDB-lite"/>
    </source>
</evidence>
<dbReference type="Pfam" id="PF09994">
    <property type="entry name" value="T6SS_Tle1-like_cat"/>
    <property type="match status" value="1"/>
</dbReference>
<evidence type="ECO:0000259" key="2">
    <source>
        <dbReference type="Pfam" id="PF09994"/>
    </source>
</evidence>
<dbReference type="Gene3D" id="1.25.40.10">
    <property type="entry name" value="Tetratricopeptide repeat domain"/>
    <property type="match status" value="1"/>
</dbReference>